<feature type="transmembrane region" description="Helical" evidence="12">
    <location>
        <begin position="65"/>
        <end position="86"/>
    </location>
</feature>
<evidence type="ECO:0000256" key="2">
    <source>
        <dbReference type="ARBA" id="ARBA00007367"/>
    </source>
</evidence>
<feature type="transmembrane region" description="Helical" evidence="12">
    <location>
        <begin position="354"/>
        <end position="376"/>
    </location>
</feature>
<keyword evidence="8" id="KW-0915">Sodium</keyword>
<evidence type="ECO:0000256" key="10">
    <source>
        <dbReference type="ARBA" id="ARBA00023136"/>
    </source>
</evidence>
<feature type="transmembrane region" description="Helical" evidence="12">
    <location>
        <begin position="201"/>
        <end position="224"/>
    </location>
</feature>
<dbReference type="STRING" id="1395571.TMS3_0106560"/>
<proteinExistence type="inferred from homology"/>
<dbReference type="RefSeq" id="WP_025164428.1">
    <property type="nucleotide sequence ID" value="NZ_AWSQ01000001.1"/>
</dbReference>
<keyword evidence="7 12" id="KW-1133">Transmembrane helix</keyword>
<dbReference type="Proteomes" id="UP000030063">
    <property type="component" value="Unassembled WGS sequence"/>
</dbReference>
<keyword evidence="6 12" id="KW-0812">Transmembrane</keyword>
<accession>A0A0A1YNT3</accession>
<evidence type="ECO:0000256" key="5">
    <source>
        <dbReference type="ARBA" id="ARBA00022475"/>
    </source>
</evidence>
<evidence type="ECO:0000256" key="4">
    <source>
        <dbReference type="ARBA" id="ARBA00022449"/>
    </source>
</evidence>
<dbReference type="GO" id="GO:0005886">
    <property type="term" value="C:plasma membrane"/>
    <property type="evidence" value="ECO:0007669"/>
    <property type="project" value="UniProtKB-SubCell"/>
</dbReference>
<name>A0A0A1YNT3_9PSED</name>
<feature type="domain" description="Cation/H+ exchanger transmembrane" evidence="13">
    <location>
        <begin position="12"/>
        <end position="409"/>
    </location>
</feature>
<dbReference type="eggNOG" id="COG0025">
    <property type="taxonomic scope" value="Bacteria"/>
</dbReference>
<dbReference type="PANTHER" id="PTHR10110">
    <property type="entry name" value="SODIUM/HYDROGEN EXCHANGER"/>
    <property type="match status" value="1"/>
</dbReference>
<comment type="similarity">
    <text evidence="2">Belongs to the monovalent cation:proton antiporter 1 (CPA1) transporter (TC 2.A.36) family.</text>
</comment>
<keyword evidence="15" id="KW-1185">Reference proteome</keyword>
<reference evidence="14 15" key="1">
    <citation type="journal article" date="2014" name="Genome Announc.">
        <title>Draft Genome Sequence of Petroleum Oil-Degrading Marine Bacterium Pseudomonas taeanensis Strain MS-3, Isolated from a Crude Oil-Contaminated Seashore.</title>
        <authorList>
            <person name="Lee S.Y."/>
            <person name="Kim S.H."/>
            <person name="Lee D.G."/>
            <person name="Shin S."/>
            <person name="Yun S.H."/>
            <person name="Choi C.W."/>
            <person name="Chung Y.H."/>
            <person name="Choi J.S."/>
            <person name="Kahng H.Y."/>
            <person name="Kim S.I."/>
        </authorList>
    </citation>
    <scope>NUCLEOTIDE SEQUENCE [LARGE SCALE GENOMIC DNA]</scope>
    <source>
        <strain evidence="14 15">MS-3</strain>
    </source>
</reference>
<protein>
    <submittedName>
        <fullName evidence="14">Sodium:proton antiporter</fullName>
    </submittedName>
</protein>
<keyword evidence="10 12" id="KW-0472">Membrane</keyword>
<feature type="transmembrane region" description="Helical" evidence="12">
    <location>
        <begin position="31"/>
        <end position="53"/>
    </location>
</feature>
<dbReference type="GO" id="GO:0015386">
    <property type="term" value="F:potassium:proton antiporter activity"/>
    <property type="evidence" value="ECO:0007669"/>
    <property type="project" value="TreeGrafter"/>
</dbReference>
<gene>
    <name evidence="14" type="ORF">TMS3_0106560</name>
</gene>
<dbReference type="PANTHER" id="PTHR10110:SF195">
    <property type="entry name" value="NA(+)_H(+) ANTIPORTER NHAS2"/>
    <property type="match status" value="1"/>
</dbReference>
<feature type="transmembrane region" description="Helical" evidence="12">
    <location>
        <begin position="171"/>
        <end position="189"/>
    </location>
</feature>
<feature type="transmembrane region" description="Helical" evidence="12">
    <location>
        <begin position="388"/>
        <end position="408"/>
    </location>
</feature>
<keyword evidence="5" id="KW-1003">Cell membrane</keyword>
<sequence>MLELAAAFICLTTLMTYVSYRFTNLPPAIGVMATALIFSLVLHGVTLAGYPVLEDQVGDLIRQMSFQSLLMDWMLSFLLFAGALHVKLGDLHSYKWPIGLLATVGVLLSTLMIAGMAYWMLGLFGWSVSFLYCLLFGALISPTDPIAVLGILRSAGAPKPLETTIVGESLFNDGTAVVLFTVLLTIALQGQAPTTLGIVELFATEALGGIVLGLLLGFGVYLMMRSIDQYQVEVMLSLALVIGGSALAAGAHVSAPIAMVVAGLIIGNQGRSHGMSDQTRLYVDKFWELIDEMLNAFLFALMGLEILLLPFSWLNVAAGAVMALLVLGSRIVTIAPAILFLRRSVAGREAIPKGAIRILSWGGLRGGISVALALSLPAGAERDLLLSITYVIVLGSILIQGLTIGPLVKRIYGDTVTSDAAPTHE</sequence>
<evidence type="ECO:0000313" key="14">
    <source>
        <dbReference type="EMBL" id="KFX71582.1"/>
    </source>
</evidence>
<feature type="transmembrane region" description="Helical" evidence="12">
    <location>
        <begin position="128"/>
        <end position="151"/>
    </location>
</feature>
<dbReference type="GO" id="GO:0015385">
    <property type="term" value="F:sodium:proton antiporter activity"/>
    <property type="evidence" value="ECO:0007669"/>
    <property type="project" value="InterPro"/>
</dbReference>
<feature type="transmembrane region" description="Helical" evidence="12">
    <location>
        <begin position="98"/>
        <end position="121"/>
    </location>
</feature>
<dbReference type="OrthoDB" id="9774146at2"/>
<comment type="caution">
    <text evidence="14">The sequence shown here is derived from an EMBL/GenBank/DDBJ whole genome shotgun (WGS) entry which is preliminary data.</text>
</comment>
<evidence type="ECO:0000256" key="9">
    <source>
        <dbReference type="ARBA" id="ARBA00023065"/>
    </source>
</evidence>
<evidence type="ECO:0000256" key="8">
    <source>
        <dbReference type="ARBA" id="ARBA00023053"/>
    </source>
</evidence>
<organism evidence="14 15">
    <name type="scientific">Pseudomonas taeanensis MS-3</name>
    <dbReference type="NCBI Taxonomy" id="1395571"/>
    <lineage>
        <taxon>Bacteria</taxon>
        <taxon>Pseudomonadati</taxon>
        <taxon>Pseudomonadota</taxon>
        <taxon>Gammaproteobacteria</taxon>
        <taxon>Pseudomonadales</taxon>
        <taxon>Pseudomonadaceae</taxon>
        <taxon>Pseudomonas</taxon>
    </lineage>
</organism>
<evidence type="ECO:0000256" key="1">
    <source>
        <dbReference type="ARBA" id="ARBA00004651"/>
    </source>
</evidence>
<evidence type="ECO:0000313" key="15">
    <source>
        <dbReference type="Proteomes" id="UP000030063"/>
    </source>
</evidence>
<dbReference type="GO" id="GO:0098719">
    <property type="term" value="P:sodium ion import across plasma membrane"/>
    <property type="evidence" value="ECO:0007669"/>
    <property type="project" value="TreeGrafter"/>
</dbReference>
<evidence type="ECO:0000256" key="11">
    <source>
        <dbReference type="ARBA" id="ARBA00023201"/>
    </source>
</evidence>
<dbReference type="GO" id="GO:0051453">
    <property type="term" value="P:regulation of intracellular pH"/>
    <property type="evidence" value="ECO:0007669"/>
    <property type="project" value="TreeGrafter"/>
</dbReference>
<comment type="subcellular location">
    <subcellularLocation>
        <location evidence="1">Cell membrane</location>
        <topology evidence="1">Multi-pass membrane protein</topology>
    </subcellularLocation>
</comment>
<feature type="transmembrane region" description="Helical" evidence="12">
    <location>
        <begin position="236"/>
        <end position="266"/>
    </location>
</feature>
<evidence type="ECO:0000256" key="6">
    <source>
        <dbReference type="ARBA" id="ARBA00022692"/>
    </source>
</evidence>
<dbReference type="AlphaFoldDB" id="A0A0A1YNT3"/>
<dbReference type="Gene3D" id="6.10.140.1330">
    <property type="match status" value="1"/>
</dbReference>
<keyword evidence="4" id="KW-0050">Antiport</keyword>
<evidence type="ECO:0000256" key="7">
    <source>
        <dbReference type="ARBA" id="ARBA00022989"/>
    </source>
</evidence>
<feature type="transmembrane region" description="Helical" evidence="12">
    <location>
        <begin position="320"/>
        <end position="342"/>
    </location>
</feature>
<keyword evidence="3" id="KW-0813">Transport</keyword>
<dbReference type="Pfam" id="PF00999">
    <property type="entry name" value="Na_H_Exchanger"/>
    <property type="match status" value="1"/>
</dbReference>
<evidence type="ECO:0000259" key="13">
    <source>
        <dbReference type="Pfam" id="PF00999"/>
    </source>
</evidence>
<dbReference type="InterPro" id="IPR006153">
    <property type="entry name" value="Cation/H_exchanger_TM"/>
</dbReference>
<keyword evidence="11" id="KW-0739">Sodium transport</keyword>
<evidence type="ECO:0000256" key="12">
    <source>
        <dbReference type="SAM" id="Phobius"/>
    </source>
</evidence>
<dbReference type="InterPro" id="IPR018422">
    <property type="entry name" value="Cation/H_exchanger_CPA1"/>
</dbReference>
<dbReference type="EMBL" id="AWSQ01000001">
    <property type="protein sequence ID" value="KFX71582.1"/>
    <property type="molecule type" value="Genomic_DNA"/>
</dbReference>
<evidence type="ECO:0000256" key="3">
    <source>
        <dbReference type="ARBA" id="ARBA00022448"/>
    </source>
</evidence>
<keyword evidence="9" id="KW-0406">Ion transport</keyword>